<evidence type="ECO:0000313" key="13">
    <source>
        <dbReference type="EMBL" id="GAA3574143.1"/>
    </source>
</evidence>
<evidence type="ECO:0000256" key="8">
    <source>
        <dbReference type="ARBA" id="ARBA00022989"/>
    </source>
</evidence>
<organism evidence="13 14">
    <name type="scientific">Snuella lapsa</name>
    <dbReference type="NCBI Taxonomy" id="870481"/>
    <lineage>
        <taxon>Bacteria</taxon>
        <taxon>Pseudomonadati</taxon>
        <taxon>Bacteroidota</taxon>
        <taxon>Flavobacteriia</taxon>
        <taxon>Flavobacteriales</taxon>
        <taxon>Flavobacteriaceae</taxon>
        <taxon>Snuella</taxon>
    </lineage>
</organism>
<evidence type="ECO:0000256" key="9">
    <source>
        <dbReference type="ARBA" id="ARBA00023049"/>
    </source>
</evidence>
<evidence type="ECO:0000256" key="5">
    <source>
        <dbReference type="ARBA" id="ARBA00022723"/>
    </source>
</evidence>
<evidence type="ECO:0000259" key="12">
    <source>
        <dbReference type="Pfam" id="PF01435"/>
    </source>
</evidence>
<keyword evidence="7" id="KW-0862">Zinc</keyword>
<comment type="cofactor">
    <cofactor evidence="1">
        <name>Zn(2+)</name>
        <dbReference type="ChEBI" id="CHEBI:29105"/>
    </cofactor>
</comment>
<keyword evidence="10" id="KW-0472">Membrane</keyword>
<keyword evidence="11" id="KW-0175">Coiled coil</keyword>
<feature type="coiled-coil region" evidence="11">
    <location>
        <begin position="324"/>
        <end position="351"/>
    </location>
</feature>
<dbReference type="InterPro" id="IPR050083">
    <property type="entry name" value="HtpX_protease"/>
</dbReference>
<protein>
    <recommendedName>
        <fullName evidence="12">Peptidase M48 domain-containing protein</fullName>
    </recommendedName>
</protein>
<keyword evidence="8" id="KW-1133">Transmembrane helix</keyword>
<evidence type="ECO:0000256" key="7">
    <source>
        <dbReference type="ARBA" id="ARBA00022833"/>
    </source>
</evidence>
<reference evidence="14" key="1">
    <citation type="journal article" date="2019" name="Int. J. Syst. Evol. Microbiol.">
        <title>The Global Catalogue of Microorganisms (GCM) 10K type strain sequencing project: providing services to taxonomists for standard genome sequencing and annotation.</title>
        <authorList>
            <consortium name="The Broad Institute Genomics Platform"/>
            <consortium name="The Broad Institute Genome Sequencing Center for Infectious Disease"/>
            <person name="Wu L."/>
            <person name="Ma J."/>
        </authorList>
    </citation>
    <scope>NUCLEOTIDE SEQUENCE [LARGE SCALE GENOMIC DNA]</scope>
    <source>
        <strain evidence="14">JCM 17111</strain>
    </source>
</reference>
<keyword evidence="6" id="KW-0378">Hydrolase</keyword>
<evidence type="ECO:0000256" key="10">
    <source>
        <dbReference type="ARBA" id="ARBA00023136"/>
    </source>
</evidence>
<comment type="caution">
    <text evidence="13">The sequence shown here is derived from an EMBL/GenBank/DDBJ whole genome shotgun (WGS) entry which is preliminary data.</text>
</comment>
<evidence type="ECO:0000256" key="3">
    <source>
        <dbReference type="ARBA" id="ARBA00022670"/>
    </source>
</evidence>
<dbReference type="Pfam" id="PF01435">
    <property type="entry name" value="Peptidase_M48"/>
    <property type="match status" value="1"/>
</dbReference>
<accession>A0ABP6XYI6</accession>
<dbReference type="PANTHER" id="PTHR43221:SF2">
    <property type="entry name" value="PROTEASE HTPX HOMOLOG"/>
    <property type="match status" value="1"/>
</dbReference>
<dbReference type="Proteomes" id="UP001500954">
    <property type="component" value="Unassembled WGS sequence"/>
</dbReference>
<evidence type="ECO:0000256" key="6">
    <source>
        <dbReference type="ARBA" id="ARBA00022801"/>
    </source>
</evidence>
<evidence type="ECO:0000313" key="14">
    <source>
        <dbReference type="Proteomes" id="UP001500954"/>
    </source>
</evidence>
<dbReference type="PANTHER" id="PTHR43221">
    <property type="entry name" value="PROTEASE HTPX"/>
    <property type="match status" value="1"/>
</dbReference>
<keyword evidence="3" id="KW-0645">Protease</keyword>
<keyword evidence="5" id="KW-0479">Metal-binding</keyword>
<keyword evidence="9" id="KW-0482">Metalloprotease</keyword>
<sequence>MKVGSYVYNVNQIIFNMLYDNESYDKIIQGWANVSGYFSIFVVLAVKVVEAIQWVLNKLYEVVNKSYMALSREMEFHADEIAAHITGYKPLKSALLRMPLADHAYDSVLAFYEAKIEHNQKSNNLFKEHAFVMHFLAKDSNTQIENNLPKITIEELNKYNKSKLIIKDQWSSHPSTEDRINRLEKINIVINDTDNTPANTIFQDIEKTQNNLTSLAFKDVKYEEEAKPLLFTDFQAEYEKDYFNNTFSKIYNGYYDNKNPMPFDVDTIDYIQNLYTITELFSDKKVDLVYTAFALQNDIETIKQIAERAIPVKTFDYDGKKYKRSESKKLLRKLNSEIEKLNEQIKENDINIFKFFSRCEYTQKRSNKLTDYYKALFSYDQTFDKNYEVYTQLSEQLHFITVTTPYDDIKANFLGIQPLEKKLKDGITSILNDTKYQKEITKAMRDNFNLYLSKQWLYFGNQNYFDDNLEILFTAMNNYAFLLSKGYFILKKKLLTYQKELVKEQNLELMSQSDKQSI</sequence>
<name>A0ABP6XYI6_9FLAO</name>
<keyword evidence="2" id="KW-1003">Cell membrane</keyword>
<evidence type="ECO:0000256" key="2">
    <source>
        <dbReference type="ARBA" id="ARBA00022475"/>
    </source>
</evidence>
<gene>
    <name evidence="13" type="ORF">GCM10022395_24090</name>
</gene>
<dbReference type="EMBL" id="BAABCY010000066">
    <property type="protein sequence ID" value="GAA3574143.1"/>
    <property type="molecule type" value="Genomic_DNA"/>
</dbReference>
<evidence type="ECO:0000256" key="11">
    <source>
        <dbReference type="SAM" id="Coils"/>
    </source>
</evidence>
<feature type="domain" description="Peptidase M48" evidence="12">
    <location>
        <begin position="52"/>
        <end position="186"/>
    </location>
</feature>
<evidence type="ECO:0000256" key="1">
    <source>
        <dbReference type="ARBA" id="ARBA00001947"/>
    </source>
</evidence>
<proteinExistence type="predicted"/>
<dbReference type="InterPro" id="IPR001915">
    <property type="entry name" value="Peptidase_M48"/>
</dbReference>
<evidence type="ECO:0000256" key="4">
    <source>
        <dbReference type="ARBA" id="ARBA00022692"/>
    </source>
</evidence>
<keyword evidence="4" id="KW-0812">Transmembrane</keyword>
<keyword evidence="14" id="KW-1185">Reference proteome</keyword>